<dbReference type="AlphaFoldDB" id="A0A4V3HSK0"/>
<evidence type="ECO:0000256" key="1">
    <source>
        <dbReference type="SAM" id="SignalP"/>
    </source>
</evidence>
<keyword evidence="3" id="KW-1185">Reference proteome</keyword>
<dbReference type="EMBL" id="QAPG01000036">
    <property type="protein sequence ID" value="TDZ35929.1"/>
    <property type="molecule type" value="Genomic_DNA"/>
</dbReference>
<reference evidence="2 3" key="1">
    <citation type="submission" date="2018-11" db="EMBL/GenBank/DDBJ databases">
        <title>Genome sequence and assembly of Colletotrichum spinosum.</title>
        <authorList>
            <person name="Gan P."/>
            <person name="Shirasu K."/>
        </authorList>
    </citation>
    <scope>NUCLEOTIDE SEQUENCE [LARGE SCALE GENOMIC DNA]</scope>
    <source>
        <strain evidence="2 3">CBS 515.97</strain>
    </source>
</reference>
<sequence>MSYLCQIRLRLTQWVLCLILLQGAMSAVLPRQRRPVRSMQELGCTIGWSPGISGVNCYDGGGNLELSIEIQNDAEEKTIHRQWAKQRDPKRRTVTAREVMLSFWKEKSGLPLEDLRHVVYEDITNQESKDAVQYVQSKFRPWCDGQRCKAAYTETEAFQYLIDKSPHAKGSKRFVDEFTEFSNLFISSFEWAEVGRTPRFWLKVNLRGRDED</sequence>
<proteinExistence type="predicted"/>
<gene>
    <name evidence="2" type="ORF">C8035_v008359</name>
</gene>
<name>A0A4V3HSK0_9PEZI</name>
<feature type="chain" id="PRO_5020235444" evidence="1">
    <location>
        <begin position="27"/>
        <end position="212"/>
    </location>
</feature>
<feature type="signal peptide" evidence="1">
    <location>
        <begin position="1"/>
        <end position="26"/>
    </location>
</feature>
<organism evidence="2 3">
    <name type="scientific">Colletotrichum spinosum</name>
    <dbReference type="NCBI Taxonomy" id="1347390"/>
    <lineage>
        <taxon>Eukaryota</taxon>
        <taxon>Fungi</taxon>
        <taxon>Dikarya</taxon>
        <taxon>Ascomycota</taxon>
        <taxon>Pezizomycotina</taxon>
        <taxon>Sordariomycetes</taxon>
        <taxon>Hypocreomycetidae</taxon>
        <taxon>Glomerellales</taxon>
        <taxon>Glomerellaceae</taxon>
        <taxon>Colletotrichum</taxon>
        <taxon>Colletotrichum orbiculare species complex</taxon>
    </lineage>
</organism>
<accession>A0A4V3HSK0</accession>
<protein>
    <submittedName>
        <fullName evidence="2">Uncharacterized protein</fullName>
    </submittedName>
</protein>
<evidence type="ECO:0000313" key="2">
    <source>
        <dbReference type="EMBL" id="TDZ35929.1"/>
    </source>
</evidence>
<evidence type="ECO:0000313" key="3">
    <source>
        <dbReference type="Proteomes" id="UP000295083"/>
    </source>
</evidence>
<keyword evidence="1" id="KW-0732">Signal</keyword>
<dbReference type="Proteomes" id="UP000295083">
    <property type="component" value="Unassembled WGS sequence"/>
</dbReference>
<comment type="caution">
    <text evidence="2">The sequence shown here is derived from an EMBL/GenBank/DDBJ whole genome shotgun (WGS) entry which is preliminary data.</text>
</comment>